<dbReference type="EMBL" id="RYFG02000116">
    <property type="protein sequence ID" value="TRW90723.1"/>
    <property type="molecule type" value="Genomic_DNA"/>
</dbReference>
<evidence type="ECO:0000313" key="2">
    <source>
        <dbReference type="EMBL" id="TRW90723.1"/>
    </source>
</evidence>
<evidence type="ECO:0000259" key="1">
    <source>
        <dbReference type="Pfam" id="PF07238"/>
    </source>
</evidence>
<accession>A0ABY3C630</accession>
<organism evidence="2 3">
    <name type="scientific">Candidatus Methylobacter oryzae</name>
    <dbReference type="NCBI Taxonomy" id="2497749"/>
    <lineage>
        <taxon>Bacteria</taxon>
        <taxon>Pseudomonadati</taxon>
        <taxon>Pseudomonadota</taxon>
        <taxon>Gammaproteobacteria</taxon>
        <taxon>Methylococcales</taxon>
        <taxon>Methylococcaceae</taxon>
        <taxon>Methylobacter</taxon>
    </lineage>
</organism>
<keyword evidence="3" id="KW-1185">Reference proteome</keyword>
<dbReference type="InterPro" id="IPR009875">
    <property type="entry name" value="PilZ_domain"/>
</dbReference>
<feature type="domain" description="PilZ" evidence="1">
    <location>
        <begin position="9"/>
        <end position="92"/>
    </location>
</feature>
<dbReference type="Proteomes" id="UP000733744">
    <property type="component" value="Unassembled WGS sequence"/>
</dbReference>
<gene>
    <name evidence="2" type="ORF">EKO24_018170</name>
</gene>
<dbReference type="Gene3D" id="2.40.10.220">
    <property type="entry name" value="predicted glycosyltransferase like domains"/>
    <property type="match status" value="1"/>
</dbReference>
<proteinExistence type="predicted"/>
<dbReference type="Pfam" id="PF07238">
    <property type="entry name" value="PilZ"/>
    <property type="match status" value="1"/>
</dbReference>
<protein>
    <submittedName>
        <fullName evidence="2">PilZ domain-containing protein</fullName>
    </submittedName>
</protein>
<evidence type="ECO:0000313" key="3">
    <source>
        <dbReference type="Proteomes" id="UP000733744"/>
    </source>
</evidence>
<name>A0ABY3C630_9GAMM</name>
<sequence length="95" mass="11109">MEQDMSREKRLTGRYPTFCTVELDSGTGLTRNLSTTGVCFTTDQPIERDNMLRCFIPMQKKGRNLTRLRCEGRVVRVQESEDGWEIGLHFTTFEW</sequence>
<dbReference type="SUPFAM" id="SSF141371">
    <property type="entry name" value="PilZ domain-like"/>
    <property type="match status" value="1"/>
</dbReference>
<reference evidence="2 3" key="1">
    <citation type="journal article" date="2019" name="Antonie Van Leeuwenhoek">
        <title>Description of 'Ca. Methylobacter oryzae' KRF1, a novel species from the environmentally important Methylobacter clade 2.</title>
        <authorList>
            <person name="Khatri K."/>
            <person name="Mohite J.A."/>
            <person name="Pandit P.S."/>
            <person name="Bahulikar R."/>
            <person name="Rahalkar M.C."/>
        </authorList>
    </citation>
    <scope>NUCLEOTIDE SEQUENCE [LARGE SCALE GENOMIC DNA]</scope>
    <source>
        <strain evidence="2 3">KRF1</strain>
    </source>
</reference>
<comment type="caution">
    <text evidence="2">The sequence shown here is derived from an EMBL/GenBank/DDBJ whole genome shotgun (WGS) entry which is preliminary data.</text>
</comment>